<organism evidence="5 6">
    <name type="scientific">Corynebacterium casei LMG S-19264</name>
    <dbReference type="NCBI Taxonomy" id="1285583"/>
    <lineage>
        <taxon>Bacteria</taxon>
        <taxon>Bacillati</taxon>
        <taxon>Actinomycetota</taxon>
        <taxon>Actinomycetes</taxon>
        <taxon>Mycobacteriales</taxon>
        <taxon>Corynebacteriaceae</taxon>
        <taxon>Corynebacterium</taxon>
    </lineage>
</organism>
<dbReference type="Pfam" id="PF00248">
    <property type="entry name" value="Aldo_ket_red"/>
    <property type="match status" value="1"/>
</dbReference>
<dbReference type="PANTHER" id="PTHR43827:SF3">
    <property type="entry name" value="NADP-DEPENDENT OXIDOREDUCTASE DOMAIN-CONTAINING PROTEIN"/>
    <property type="match status" value="1"/>
</dbReference>
<proteinExistence type="inferred from homology"/>
<comment type="similarity">
    <text evidence="1">Belongs to the aldo/keto reductase family.</text>
</comment>
<name>A0ABM5PRU9_9CORY</name>
<keyword evidence="2" id="KW-0521">NADP</keyword>
<dbReference type="RefSeq" id="WP_006821935.1">
    <property type="nucleotide sequence ID" value="NZ_CP004350.1"/>
</dbReference>
<evidence type="ECO:0000259" key="4">
    <source>
        <dbReference type="Pfam" id="PF00248"/>
    </source>
</evidence>
<feature type="domain" description="NADP-dependent oxidoreductase" evidence="4">
    <location>
        <begin position="35"/>
        <end position="271"/>
    </location>
</feature>
<evidence type="ECO:0000313" key="5">
    <source>
        <dbReference type="EMBL" id="AHI20769.1"/>
    </source>
</evidence>
<dbReference type="PIRSF" id="PIRSF000097">
    <property type="entry name" value="AKR"/>
    <property type="match status" value="1"/>
</dbReference>
<sequence length="287" mass="31956">MTEHQSTSEFDPSIVPVVELNDGNTIPQLGYGVFKVPPEDTEALVAEALKVGYRHIDTAAIYGNEEGVGAAIAKSDVPREELFITTKLWNDRHEDVEAALQESLDKLGLDYVDLYLIHWPSTSTGNFKAAWKGLEQAKEQGLAKSIGVANFTVKNLEDLEMVSKIRPAVNQIELHPYFARWKEIDAGRVHGTKVESWGPLGQNKTDLLENEDILAAAEAHSKTPAQIVLRWHLQNNVIVFPKTATPSRMRENFDIFDFELTDAEMLAINDLDLGEEGRVGSDPDEFS</sequence>
<keyword evidence="6" id="KW-1185">Reference proteome</keyword>
<dbReference type="SUPFAM" id="SSF51430">
    <property type="entry name" value="NAD(P)-linked oxidoreductase"/>
    <property type="match status" value="1"/>
</dbReference>
<evidence type="ECO:0000313" key="6">
    <source>
        <dbReference type="Proteomes" id="UP000019226"/>
    </source>
</evidence>
<dbReference type="PRINTS" id="PR00069">
    <property type="entry name" value="ALDKETRDTASE"/>
</dbReference>
<dbReference type="EMBL" id="CP004350">
    <property type="protein sequence ID" value="AHI20769.1"/>
    <property type="molecule type" value="Genomic_DNA"/>
</dbReference>
<dbReference type="PANTHER" id="PTHR43827">
    <property type="entry name" value="2,5-DIKETO-D-GLUCONIC ACID REDUCTASE"/>
    <property type="match status" value="1"/>
</dbReference>
<keyword evidence="3" id="KW-0560">Oxidoreductase</keyword>
<dbReference type="InterPro" id="IPR018170">
    <property type="entry name" value="Aldo/ket_reductase_CS"/>
</dbReference>
<dbReference type="GeneID" id="82878319"/>
<protein>
    <submittedName>
        <fullName evidence="5">Oxidoreductase</fullName>
    </submittedName>
</protein>
<dbReference type="Proteomes" id="UP000019226">
    <property type="component" value="Chromosome"/>
</dbReference>
<reference evidence="6" key="1">
    <citation type="submission" date="2013-02" db="EMBL/GenBank/DDBJ databases">
        <title>The complete genome sequence of Corynebacterium casei LMG S-19264 (=DSM 44701).</title>
        <authorList>
            <person name="Ruckert C."/>
            <person name="Albersmeier A."/>
            <person name="Kalinowski J."/>
        </authorList>
    </citation>
    <scope>NUCLEOTIDE SEQUENCE [LARGE SCALE GENOMIC DNA]</scope>
    <source>
        <strain evidence="6">LMG S-19264</strain>
    </source>
</reference>
<dbReference type="Gene3D" id="3.20.20.100">
    <property type="entry name" value="NADP-dependent oxidoreductase domain"/>
    <property type="match status" value="1"/>
</dbReference>
<dbReference type="CDD" id="cd19071">
    <property type="entry name" value="AKR_AKR1-5-like"/>
    <property type="match status" value="1"/>
</dbReference>
<dbReference type="InterPro" id="IPR020471">
    <property type="entry name" value="AKR"/>
</dbReference>
<dbReference type="InterPro" id="IPR036812">
    <property type="entry name" value="NAD(P)_OxRdtase_dom_sf"/>
</dbReference>
<evidence type="ECO:0000256" key="3">
    <source>
        <dbReference type="ARBA" id="ARBA00023002"/>
    </source>
</evidence>
<dbReference type="InterPro" id="IPR023210">
    <property type="entry name" value="NADP_OxRdtase_dom"/>
</dbReference>
<accession>A0ABM5PRU9</accession>
<evidence type="ECO:0000256" key="2">
    <source>
        <dbReference type="ARBA" id="ARBA00022857"/>
    </source>
</evidence>
<gene>
    <name evidence="5" type="ORF">CCASEI_11070</name>
</gene>
<evidence type="ECO:0000256" key="1">
    <source>
        <dbReference type="ARBA" id="ARBA00007905"/>
    </source>
</evidence>
<dbReference type="PROSITE" id="PS00798">
    <property type="entry name" value="ALDOKETO_REDUCTASE_1"/>
    <property type="match status" value="1"/>
</dbReference>